<proteinExistence type="predicted"/>
<evidence type="ECO:0000313" key="2">
    <source>
        <dbReference type="Proteomes" id="UP000516305"/>
    </source>
</evidence>
<gene>
    <name evidence="1" type="ORF">H4K34_00715</name>
</gene>
<dbReference type="EMBL" id="CP060139">
    <property type="protein sequence ID" value="QNR24392.1"/>
    <property type="molecule type" value="Genomic_DNA"/>
</dbReference>
<organism evidence="1 2">
    <name type="scientific">Croceimicrobium hydrocarbonivorans</name>
    <dbReference type="NCBI Taxonomy" id="2761580"/>
    <lineage>
        <taxon>Bacteria</taxon>
        <taxon>Pseudomonadati</taxon>
        <taxon>Bacteroidota</taxon>
        <taxon>Flavobacteriia</taxon>
        <taxon>Flavobacteriales</taxon>
        <taxon>Owenweeksiaceae</taxon>
        <taxon>Croceimicrobium</taxon>
    </lineage>
</organism>
<keyword evidence="2" id="KW-1185">Reference proteome</keyword>
<name>A0A7H0VF94_9FLAO</name>
<sequence>MLAVISGDIIKSSAHAAQNYQEPLKLEVAEGRVAYGDWAIFQGDGFQLRCPAQDALRQALLLKARLKQKDGPDIRLAIGLGPDAPSSVPINEDTGLAYQYSGRLLKELKKQSLAFRSDYQDLDTTLNLMAKLAMLVADHWTPPVAELIHLSLRDPQRSQKDLMRLSGKSQSTVSEALKRGGFDALSDFEAYFRAQIEAL</sequence>
<protein>
    <submittedName>
        <fullName evidence="1">Transcriptional regulator</fullName>
    </submittedName>
</protein>
<dbReference type="Proteomes" id="UP000516305">
    <property type="component" value="Chromosome"/>
</dbReference>
<accession>A0A7H0VF94</accession>
<dbReference type="KEGG" id="chyd:H4K34_00715"/>
<evidence type="ECO:0000313" key="1">
    <source>
        <dbReference type="EMBL" id="QNR24392.1"/>
    </source>
</evidence>
<dbReference type="AlphaFoldDB" id="A0A7H0VF94"/>
<reference evidence="1 2" key="1">
    <citation type="submission" date="2020-08" db="EMBL/GenBank/DDBJ databases">
        <title>Croceimicrobium hydrocarbonivorans gen. nov., sp. nov., a novel marine bacterium isolated from a bacterial consortium that degrades polyethylene terephthalate.</title>
        <authorList>
            <person name="Liu R."/>
        </authorList>
    </citation>
    <scope>NUCLEOTIDE SEQUENCE [LARGE SCALE GENOMIC DNA]</scope>
    <source>
        <strain evidence="1 2">A20-9</strain>
    </source>
</reference>
<dbReference type="RefSeq" id="WP_210758919.1">
    <property type="nucleotide sequence ID" value="NZ_CP060139.1"/>
</dbReference>